<accession>A0AAV5KDB3</accession>
<dbReference type="Proteomes" id="UP001054252">
    <property type="component" value="Unassembled WGS sequence"/>
</dbReference>
<dbReference type="PROSITE" id="PS50144">
    <property type="entry name" value="MATH"/>
    <property type="match status" value="1"/>
</dbReference>
<reference evidence="4 5" key="1">
    <citation type="journal article" date="2021" name="Commun. Biol.">
        <title>The genome of Shorea leprosula (Dipterocarpaceae) highlights the ecological relevance of drought in aseasonal tropical rainforests.</title>
        <authorList>
            <person name="Ng K.K.S."/>
            <person name="Kobayashi M.J."/>
            <person name="Fawcett J.A."/>
            <person name="Hatakeyama M."/>
            <person name="Paape T."/>
            <person name="Ng C.H."/>
            <person name="Ang C.C."/>
            <person name="Tnah L.H."/>
            <person name="Lee C.T."/>
            <person name="Nishiyama T."/>
            <person name="Sese J."/>
            <person name="O'Brien M.J."/>
            <person name="Copetti D."/>
            <person name="Mohd Noor M.I."/>
            <person name="Ong R.C."/>
            <person name="Putra M."/>
            <person name="Sireger I.Z."/>
            <person name="Indrioko S."/>
            <person name="Kosugi Y."/>
            <person name="Izuno A."/>
            <person name="Isagi Y."/>
            <person name="Lee S.L."/>
            <person name="Shimizu K.K."/>
        </authorList>
    </citation>
    <scope>NUCLEOTIDE SEQUENCE [LARGE SCALE GENOMIC DNA]</scope>
    <source>
        <strain evidence="4">214</strain>
    </source>
</reference>
<evidence type="ECO:0000259" key="3">
    <source>
        <dbReference type="PROSITE" id="PS50144"/>
    </source>
</evidence>
<dbReference type="CDD" id="cd00121">
    <property type="entry name" value="MATH"/>
    <property type="match status" value="1"/>
</dbReference>
<sequence>MVVDDWSYWFSAASEHKFNADDFYWGFDKFIPHKELRDLGKGYLVEDTCIIEADVTVFEDVAGESQRSSKDTSNVAKEDPSQENMNAFFARISSSKNISSKEEVEEALTLIENTYPTTLKLLTMKEKFSDLPERAATATKDKIMCTNKEFVKVTLGRKLERCLIEFRKAKEETKQQERSIATLQLQAKVLLAQIEEAPKKKDNLLSEQKEMFELSRDLKAELDVLEKQWPEYEAKTKAAEEEEKKVSTEWHKMKQFVLSLKTPFYSSDLKPCSM</sequence>
<protein>
    <recommendedName>
        <fullName evidence="3">MATH domain-containing protein</fullName>
    </recommendedName>
</protein>
<gene>
    <name evidence="4" type="ORF">SLEP1_g32384</name>
</gene>
<dbReference type="InterPro" id="IPR002083">
    <property type="entry name" value="MATH/TRAF_dom"/>
</dbReference>
<dbReference type="AlphaFoldDB" id="A0AAV5KDB3"/>
<evidence type="ECO:0000313" key="4">
    <source>
        <dbReference type="EMBL" id="GKV22519.1"/>
    </source>
</evidence>
<feature type="coiled-coil region" evidence="2">
    <location>
        <begin position="166"/>
        <end position="242"/>
    </location>
</feature>
<keyword evidence="1 2" id="KW-0175">Coiled coil</keyword>
<keyword evidence="5" id="KW-1185">Reference proteome</keyword>
<proteinExistence type="predicted"/>
<dbReference type="Pfam" id="PF22486">
    <property type="entry name" value="MATH_2"/>
    <property type="match status" value="1"/>
</dbReference>
<evidence type="ECO:0000256" key="2">
    <source>
        <dbReference type="SAM" id="Coils"/>
    </source>
</evidence>
<name>A0AAV5KDB3_9ROSI</name>
<feature type="domain" description="MATH" evidence="3">
    <location>
        <begin position="1"/>
        <end position="55"/>
    </location>
</feature>
<evidence type="ECO:0000313" key="5">
    <source>
        <dbReference type="Proteomes" id="UP001054252"/>
    </source>
</evidence>
<dbReference type="InterPro" id="IPR008974">
    <property type="entry name" value="TRAF-like"/>
</dbReference>
<organism evidence="4 5">
    <name type="scientific">Rubroshorea leprosula</name>
    <dbReference type="NCBI Taxonomy" id="152421"/>
    <lineage>
        <taxon>Eukaryota</taxon>
        <taxon>Viridiplantae</taxon>
        <taxon>Streptophyta</taxon>
        <taxon>Embryophyta</taxon>
        <taxon>Tracheophyta</taxon>
        <taxon>Spermatophyta</taxon>
        <taxon>Magnoliopsida</taxon>
        <taxon>eudicotyledons</taxon>
        <taxon>Gunneridae</taxon>
        <taxon>Pentapetalae</taxon>
        <taxon>rosids</taxon>
        <taxon>malvids</taxon>
        <taxon>Malvales</taxon>
        <taxon>Dipterocarpaceae</taxon>
        <taxon>Rubroshorea</taxon>
    </lineage>
</organism>
<dbReference type="SUPFAM" id="SSF49599">
    <property type="entry name" value="TRAF domain-like"/>
    <property type="match status" value="1"/>
</dbReference>
<dbReference type="Gene3D" id="2.60.210.10">
    <property type="entry name" value="Apoptosis, Tumor Necrosis Factor Receptor Associated Protein 2, Chain A"/>
    <property type="match status" value="1"/>
</dbReference>
<dbReference type="PANTHER" id="PTHR46236:SF35">
    <property type="entry name" value="MATH DOMAIN-CONTAINING PROTEIN"/>
    <property type="match status" value="1"/>
</dbReference>
<evidence type="ECO:0000256" key="1">
    <source>
        <dbReference type="ARBA" id="ARBA00023054"/>
    </source>
</evidence>
<dbReference type="EMBL" id="BPVZ01000060">
    <property type="protein sequence ID" value="GKV22519.1"/>
    <property type="molecule type" value="Genomic_DNA"/>
</dbReference>
<comment type="caution">
    <text evidence="4">The sequence shown here is derived from an EMBL/GenBank/DDBJ whole genome shotgun (WGS) entry which is preliminary data.</text>
</comment>
<dbReference type="PANTHER" id="PTHR46236">
    <property type="entry name" value="TRAF-LIKE SUPERFAMILY PROTEIN"/>
    <property type="match status" value="1"/>
</dbReference>
<dbReference type="InterPro" id="IPR050804">
    <property type="entry name" value="MCC"/>
</dbReference>